<dbReference type="AlphaFoldDB" id="A0A382KWZ7"/>
<protein>
    <submittedName>
        <fullName evidence="1">Uncharacterized protein</fullName>
    </submittedName>
</protein>
<dbReference type="InterPro" id="IPR023214">
    <property type="entry name" value="HAD_sf"/>
</dbReference>
<sequence>MAHIDVNESLDGIEAIFLDLDGTIYLGPVIIEGALNFLSRLEALGIHRFFLSNNSSKSVSQYLEKLHGLGIMASEEEVLLSTHDLLSWLSREGISETYLVGTEGMRGMLEDAGVSTLSEKPQYVVLGYDTEVTYEKLATATVHLH</sequence>
<feature type="non-terminal residue" evidence="1">
    <location>
        <position position="145"/>
    </location>
</feature>
<dbReference type="PANTHER" id="PTHR19288">
    <property type="entry name" value="4-NITROPHENYLPHOSPHATASE-RELATED"/>
    <property type="match status" value="1"/>
</dbReference>
<dbReference type="EMBL" id="UINC01083521">
    <property type="protein sequence ID" value="SVC29304.1"/>
    <property type="molecule type" value="Genomic_DNA"/>
</dbReference>
<evidence type="ECO:0000313" key="1">
    <source>
        <dbReference type="EMBL" id="SVC29304.1"/>
    </source>
</evidence>
<dbReference type="InterPro" id="IPR006357">
    <property type="entry name" value="HAD-SF_hydro_IIA"/>
</dbReference>
<dbReference type="SUPFAM" id="SSF56784">
    <property type="entry name" value="HAD-like"/>
    <property type="match status" value="1"/>
</dbReference>
<dbReference type="Gene3D" id="3.40.50.1000">
    <property type="entry name" value="HAD superfamily/HAD-like"/>
    <property type="match status" value="2"/>
</dbReference>
<dbReference type="GO" id="GO:0016791">
    <property type="term" value="F:phosphatase activity"/>
    <property type="evidence" value="ECO:0007669"/>
    <property type="project" value="TreeGrafter"/>
</dbReference>
<gene>
    <name evidence="1" type="ORF">METZ01_LOCUS282158</name>
</gene>
<dbReference type="PANTHER" id="PTHR19288:SF46">
    <property type="entry name" value="HALOACID DEHALOGENASE-LIKE HYDROLASE DOMAIN-CONTAINING PROTEIN 2"/>
    <property type="match status" value="1"/>
</dbReference>
<dbReference type="GO" id="GO:0005737">
    <property type="term" value="C:cytoplasm"/>
    <property type="evidence" value="ECO:0007669"/>
    <property type="project" value="TreeGrafter"/>
</dbReference>
<dbReference type="InterPro" id="IPR036412">
    <property type="entry name" value="HAD-like_sf"/>
</dbReference>
<dbReference type="Pfam" id="PF13344">
    <property type="entry name" value="Hydrolase_6"/>
    <property type="match status" value="1"/>
</dbReference>
<accession>A0A382KWZ7</accession>
<name>A0A382KWZ7_9ZZZZ</name>
<reference evidence="1" key="1">
    <citation type="submission" date="2018-05" db="EMBL/GenBank/DDBJ databases">
        <authorList>
            <person name="Lanie J.A."/>
            <person name="Ng W.-L."/>
            <person name="Kazmierczak K.M."/>
            <person name="Andrzejewski T.M."/>
            <person name="Davidsen T.M."/>
            <person name="Wayne K.J."/>
            <person name="Tettelin H."/>
            <person name="Glass J.I."/>
            <person name="Rusch D."/>
            <person name="Podicherti R."/>
            <person name="Tsui H.-C.T."/>
            <person name="Winkler M.E."/>
        </authorList>
    </citation>
    <scope>NUCLEOTIDE SEQUENCE</scope>
</reference>
<organism evidence="1">
    <name type="scientific">marine metagenome</name>
    <dbReference type="NCBI Taxonomy" id="408172"/>
    <lineage>
        <taxon>unclassified sequences</taxon>
        <taxon>metagenomes</taxon>
        <taxon>ecological metagenomes</taxon>
    </lineage>
</organism>
<proteinExistence type="predicted"/>